<dbReference type="SUPFAM" id="SSF50630">
    <property type="entry name" value="Acid proteases"/>
    <property type="match status" value="1"/>
</dbReference>
<dbReference type="PROSITE" id="PS51767">
    <property type="entry name" value="PEPTIDASE_A1"/>
    <property type="match status" value="1"/>
</dbReference>
<name>A0AAP0RVD2_LIQFO</name>
<dbReference type="Gene3D" id="2.40.70.10">
    <property type="entry name" value="Acid Proteases"/>
    <property type="match status" value="1"/>
</dbReference>
<proteinExistence type="predicted"/>
<dbReference type="AlphaFoldDB" id="A0AAP0RVD2"/>
<dbReference type="Pfam" id="PF14541">
    <property type="entry name" value="TAXi_C"/>
    <property type="match status" value="1"/>
</dbReference>
<dbReference type="Proteomes" id="UP001415857">
    <property type="component" value="Unassembled WGS sequence"/>
</dbReference>
<dbReference type="GO" id="GO:0008233">
    <property type="term" value="F:peptidase activity"/>
    <property type="evidence" value="ECO:0007669"/>
    <property type="project" value="UniProtKB-KW"/>
</dbReference>
<dbReference type="InterPro" id="IPR033121">
    <property type="entry name" value="PEPTIDASE_A1"/>
</dbReference>
<sequence length="94" mass="10219">MEFCFSATGFEESLAPKLAFHFADGAQFAPPVKSYIIDVADGVKCLGFASADWPGTSVIGNIMQQNHVWEFDLGRNKLGFAPSTCKSLKSKVWG</sequence>
<organism evidence="4 5">
    <name type="scientific">Liquidambar formosana</name>
    <name type="common">Formosan gum</name>
    <dbReference type="NCBI Taxonomy" id="63359"/>
    <lineage>
        <taxon>Eukaryota</taxon>
        <taxon>Viridiplantae</taxon>
        <taxon>Streptophyta</taxon>
        <taxon>Embryophyta</taxon>
        <taxon>Tracheophyta</taxon>
        <taxon>Spermatophyta</taxon>
        <taxon>Magnoliopsida</taxon>
        <taxon>eudicotyledons</taxon>
        <taxon>Gunneridae</taxon>
        <taxon>Pentapetalae</taxon>
        <taxon>Saxifragales</taxon>
        <taxon>Altingiaceae</taxon>
        <taxon>Liquidambar</taxon>
    </lineage>
</organism>
<evidence type="ECO:0000259" key="3">
    <source>
        <dbReference type="PROSITE" id="PS51767"/>
    </source>
</evidence>
<dbReference type="InterPro" id="IPR021109">
    <property type="entry name" value="Peptidase_aspartic_dom_sf"/>
</dbReference>
<feature type="domain" description="Peptidase A1" evidence="3">
    <location>
        <begin position="1"/>
        <end position="81"/>
    </location>
</feature>
<evidence type="ECO:0000256" key="2">
    <source>
        <dbReference type="ARBA" id="ARBA00022801"/>
    </source>
</evidence>
<keyword evidence="2" id="KW-0378">Hydrolase</keyword>
<dbReference type="EMBL" id="JBBPBK010000005">
    <property type="protein sequence ID" value="KAK9285843.1"/>
    <property type="molecule type" value="Genomic_DNA"/>
</dbReference>
<reference evidence="4 5" key="1">
    <citation type="journal article" date="2024" name="Plant J.">
        <title>Genome sequences and population genomics reveal climatic adaptation and genomic divergence between two closely related sweetgum species.</title>
        <authorList>
            <person name="Xu W.Q."/>
            <person name="Ren C.Q."/>
            <person name="Zhang X.Y."/>
            <person name="Comes H.P."/>
            <person name="Liu X.H."/>
            <person name="Li Y.G."/>
            <person name="Kettle C.J."/>
            <person name="Jalonen R."/>
            <person name="Gaisberger H."/>
            <person name="Ma Y.Z."/>
            <person name="Qiu Y.X."/>
        </authorList>
    </citation>
    <scope>NUCLEOTIDE SEQUENCE [LARGE SCALE GENOMIC DNA]</scope>
    <source>
        <strain evidence="4">Hangzhou</strain>
    </source>
</reference>
<gene>
    <name evidence="4" type="ORF">L1049_025044</name>
</gene>
<evidence type="ECO:0000313" key="5">
    <source>
        <dbReference type="Proteomes" id="UP001415857"/>
    </source>
</evidence>
<dbReference type="GO" id="GO:0006508">
    <property type="term" value="P:proteolysis"/>
    <property type="evidence" value="ECO:0007669"/>
    <property type="project" value="UniProtKB-KW"/>
</dbReference>
<comment type="caution">
    <text evidence="4">The sequence shown here is derived from an EMBL/GenBank/DDBJ whole genome shotgun (WGS) entry which is preliminary data.</text>
</comment>
<dbReference type="PANTHER" id="PTHR47967:SF69">
    <property type="entry name" value="ASPARTIC PROTEINASE NANA, CHLOROPLAST"/>
    <property type="match status" value="1"/>
</dbReference>
<accession>A0AAP0RVD2</accession>
<protein>
    <recommendedName>
        <fullName evidence="3">Peptidase A1 domain-containing protein</fullName>
    </recommendedName>
</protein>
<keyword evidence="5" id="KW-1185">Reference proteome</keyword>
<dbReference type="PANTHER" id="PTHR47967">
    <property type="entry name" value="OS07G0603500 PROTEIN-RELATED"/>
    <property type="match status" value="1"/>
</dbReference>
<evidence type="ECO:0000256" key="1">
    <source>
        <dbReference type="ARBA" id="ARBA00022670"/>
    </source>
</evidence>
<keyword evidence="1" id="KW-0645">Protease</keyword>
<evidence type="ECO:0000313" key="4">
    <source>
        <dbReference type="EMBL" id="KAK9285843.1"/>
    </source>
</evidence>
<dbReference type="InterPro" id="IPR032799">
    <property type="entry name" value="TAXi_C"/>
</dbReference>
<dbReference type="InterPro" id="IPR051708">
    <property type="entry name" value="Plant_Aspart_Prot_A1"/>
</dbReference>